<keyword evidence="4" id="KW-1185">Reference proteome</keyword>
<accession>A0A0P6XEY8</accession>
<dbReference type="PANTHER" id="PTHR21294:SF17">
    <property type="entry name" value="PROTEIN FIXA"/>
    <property type="match status" value="1"/>
</dbReference>
<dbReference type="Gene3D" id="3.40.50.620">
    <property type="entry name" value="HUPs"/>
    <property type="match status" value="1"/>
</dbReference>
<gene>
    <name evidence="3" type="ORF">ADN00_05800</name>
</gene>
<dbReference type="SMART" id="SM00893">
    <property type="entry name" value="ETF"/>
    <property type="match status" value="1"/>
</dbReference>
<protein>
    <recommendedName>
        <fullName evidence="1">Electron transfer flavoprotein small subunit</fullName>
    </recommendedName>
</protein>
<dbReference type="PANTHER" id="PTHR21294">
    <property type="entry name" value="ELECTRON TRANSFER FLAVOPROTEIN BETA-SUBUNIT"/>
    <property type="match status" value="1"/>
</dbReference>
<comment type="caution">
    <text evidence="3">The sequence shown here is derived from an EMBL/GenBank/DDBJ whole genome shotgun (WGS) entry which is preliminary data.</text>
</comment>
<dbReference type="SUPFAM" id="SSF52402">
    <property type="entry name" value="Adenine nucleotide alpha hydrolases-like"/>
    <property type="match status" value="1"/>
</dbReference>
<dbReference type="InterPro" id="IPR033948">
    <property type="entry name" value="ETF_beta_N"/>
</dbReference>
<dbReference type="InterPro" id="IPR014730">
    <property type="entry name" value="ETF_a/b_N"/>
</dbReference>
<dbReference type="OrthoDB" id="9804960at2"/>
<evidence type="ECO:0000313" key="4">
    <source>
        <dbReference type="Proteomes" id="UP000050417"/>
    </source>
</evidence>
<dbReference type="Proteomes" id="UP000050417">
    <property type="component" value="Unassembled WGS sequence"/>
</dbReference>
<dbReference type="InterPro" id="IPR014729">
    <property type="entry name" value="Rossmann-like_a/b/a_fold"/>
</dbReference>
<evidence type="ECO:0000313" key="3">
    <source>
        <dbReference type="EMBL" id="KPL78751.1"/>
    </source>
</evidence>
<evidence type="ECO:0000256" key="1">
    <source>
        <dbReference type="ARBA" id="ARBA00042002"/>
    </source>
</evidence>
<organism evidence="3 4">
    <name type="scientific">Ornatilinea apprima</name>
    <dbReference type="NCBI Taxonomy" id="1134406"/>
    <lineage>
        <taxon>Bacteria</taxon>
        <taxon>Bacillati</taxon>
        <taxon>Chloroflexota</taxon>
        <taxon>Anaerolineae</taxon>
        <taxon>Anaerolineales</taxon>
        <taxon>Anaerolineaceae</taxon>
        <taxon>Ornatilinea</taxon>
    </lineage>
</organism>
<reference evidence="3 4" key="1">
    <citation type="submission" date="2015-07" db="EMBL/GenBank/DDBJ databases">
        <title>Genome sequence of Ornatilinea apprima DSM 23815.</title>
        <authorList>
            <person name="Hemp J."/>
            <person name="Ward L.M."/>
            <person name="Pace L.A."/>
            <person name="Fischer W.W."/>
        </authorList>
    </citation>
    <scope>NUCLEOTIDE SEQUENCE [LARGE SCALE GENOMIC DNA]</scope>
    <source>
        <strain evidence="3 4">P3M-1</strain>
    </source>
</reference>
<dbReference type="InterPro" id="IPR012255">
    <property type="entry name" value="ETF_b"/>
</dbReference>
<name>A0A0P6XEY8_9CHLR</name>
<dbReference type="GO" id="GO:0009055">
    <property type="term" value="F:electron transfer activity"/>
    <property type="evidence" value="ECO:0007669"/>
    <property type="project" value="InterPro"/>
</dbReference>
<dbReference type="PATRIC" id="fig|1134406.4.peg.1636"/>
<dbReference type="RefSeq" id="WP_075062023.1">
    <property type="nucleotide sequence ID" value="NZ_LGCL01000016.1"/>
</dbReference>
<proteinExistence type="predicted"/>
<dbReference type="CDD" id="cd01714">
    <property type="entry name" value="ETF_beta"/>
    <property type="match status" value="1"/>
</dbReference>
<sequence length="265" mass="29284">MNIIVCIKQVPSTSEVNIDEKTGSLIRSGIDAKMNPYDLFAIETALQIKQSREAKIIALTMGPPQAEEIIREAFMMGADEGYVLSDRRLAGADVLATAYALSQCVLKIGLPDLIICGKQTTDGDTAQVGPEIAEFLDIPHITNVFRIEDLNEQTMTVSADLPGTVETAAVSLPALISVEKDIYQPRLPSYRLKRSTGQKKVVFYRLDDLPDSDERHYGLAGSPTRVVRVFPPEKDQANEFWEGSPDELAKKLAQSLIDWKFVEEA</sequence>
<dbReference type="Pfam" id="PF01012">
    <property type="entry name" value="ETF"/>
    <property type="match status" value="1"/>
</dbReference>
<dbReference type="STRING" id="1134406.ADN00_05800"/>
<dbReference type="EMBL" id="LGCL01000016">
    <property type="protein sequence ID" value="KPL78751.1"/>
    <property type="molecule type" value="Genomic_DNA"/>
</dbReference>
<dbReference type="PIRSF" id="PIRSF000090">
    <property type="entry name" value="Beta-ETF"/>
    <property type="match status" value="1"/>
</dbReference>
<dbReference type="AlphaFoldDB" id="A0A0P6XEY8"/>
<evidence type="ECO:0000259" key="2">
    <source>
        <dbReference type="SMART" id="SM00893"/>
    </source>
</evidence>
<feature type="domain" description="Electron transfer flavoprotein alpha/beta-subunit N-terminal" evidence="2">
    <location>
        <begin position="22"/>
        <end position="213"/>
    </location>
</feature>